<feature type="compositionally biased region" description="Basic and acidic residues" evidence="1">
    <location>
        <begin position="110"/>
        <end position="119"/>
    </location>
</feature>
<sequence length="290" mass="31929">MTSSLTTAAPKPRKSLSKRSLLAKPFKISQLDGSAPRRAEIRVIKRKASIELIAEQYQAFLESRDAGEEETPEISTDGCELEPIPLPALQEAPVLLQPSRFNPFDYGTGLERRRDDAECRSPSASPASSTETLVDFEAVESEADVIYFKPVSLPSSQPARSRSRSTGCDKPLPRPPPSAGPLQKCVSLVVDELSTTMPLPKSGGGSNTRSLEINTMIEVYERVRGQLDSSGMGCPEQDSVRSMFDCWLAALHTMHHRSYADDVLSEQSAQRRQRPSRRIDHQRGMSAAMV</sequence>
<dbReference type="Proteomes" id="UP001175261">
    <property type="component" value="Unassembled WGS sequence"/>
</dbReference>
<evidence type="ECO:0000313" key="2">
    <source>
        <dbReference type="EMBL" id="KAK0383796.1"/>
    </source>
</evidence>
<comment type="caution">
    <text evidence="2">The sequence shown here is derived from an EMBL/GenBank/DDBJ whole genome shotgun (WGS) entry which is preliminary data.</text>
</comment>
<gene>
    <name evidence="2" type="ORF">NLU13_9707</name>
</gene>
<reference evidence="2" key="1">
    <citation type="submission" date="2022-10" db="EMBL/GenBank/DDBJ databases">
        <title>Determination and structural analysis of whole genome sequence of Sarocladium strictum F4-1.</title>
        <authorList>
            <person name="Hu L."/>
            <person name="Jiang Y."/>
        </authorList>
    </citation>
    <scope>NUCLEOTIDE SEQUENCE</scope>
    <source>
        <strain evidence="2">F4-1</strain>
    </source>
</reference>
<evidence type="ECO:0000313" key="3">
    <source>
        <dbReference type="Proteomes" id="UP001175261"/>
    </source>
</evidence>
<keyword evidence="3" id="KW-1185">Reference proteome</keyword>
<feature type="region of interest" description="Disordered" evidence="1">
    <location>
        <begin position="264"/>
        <end position="290"/>
    </location>
</feature>
<feature type="region of interest" description="Disordered" evidence="1">
    <location>
        <begin position="154"/>
        <end position="183"/>
    </location>
</feature>
<accession>A0AA39GAY9</accession>
<name>A0AA39GAY9_SARSR</name>
<proteinExistence type="predicted"/>
<organism evidence="2 3">
    <name type="scientific">Sarocladium strictum</name>
    <name type="common">Black bundle disease fungus</name>
    <name type="synonym">Acremonium strictum</name>
    <dbReference type="NCBI Taxonomy" id="5046"/>
    <lineage>
        <taxon>Eukaryota</taxon>
        <taxon>Fungi</taxon>
        <taxon>Dikarya</taxon>
        <taxon>Ascomycota</taxon>
        <taxon>Pezizomycotina</taxon>
        <taxon>Sordariomycetes</taxon>
        <taxon>Hypocreomycetidae</taxon>
        <taxon>Hypocreales</taxon>
        <taxon>Sarocladiaceae</taxon>
        <taxon>Sarocladium</taxon>
    </lineage>
</organism>
<dbReference type="AlphaFoldDB" id="A0AA39GAY9"/>
<feature type="region of interest" description="Disordered" evidence="1">
    <location>
        <begin position="106"/>
        <end position="132"/>
    </location>
</feature>
<protein>
    <submittedName>
        <fullName evidence="2">Uncharacterized protein</fullName>
    </submittedName>
</protein>
<dbReference type="EMBL" id="JAPDFR010000009">
    <property type="protein sequence ID" value="KAK0383796.1"/>
    <property type="molecule type" value="Genomic_DNA"/>
</dbReference>
<evidence type="ECO:0000256" key="1">
    <source>
        <dbReference type="SAM" id="MobiDB-lite"/>
    </source>
</evidence>